<comment type="caution">
    <text evidence="1">The sequence shown here is derived from an EMBL/GenBank/DDBJ whole genome shotgun (WGS) entry which is preliminary data.</text>
</comment>
<name>X1ARE2_9ZZZZ</name>
<dbReference type="Pfam" id="PF13414">
    <property type="entry name" value="TPR_11"/>
    <property type="match status" value="1"/>
</dbReference>
<proteinExistence type="predicted"/>
<gene>
    <name evidence="1" type="ORF">S01H4_26495</name>
</gene>
<organism evidence="1">
    <name type="scientific">marine sediment metagenome</name>
    <dbReference type="NCBI Taxonomy" id="412755"/>
    <lineage>
        <taxon>unclassified sequences</taxon>
        <taxon>metagenomes</taxon>
        <taxon>ecological metagenomes</taxon>
    </lineage>
</organism>
<sequence>KLADAHANIGTYWVIREAPDGAIEAFNRAIALNPDFALAYNGIGCAYFGKGEFESAAHNFSITSQLNPILAVAEINQGYASTCASQLVALANIEKKPGTTIESIMQQHSNTLKDQQAQLLKMLPSQKDQEFWGKINNLTNLSDNRLQSLVKDYGAQKVQMGAFLKMQELKSQMTIGYQKSPQSFIDKINLSNDISSFSFYSLDLDKKVQDFWKKPFSVGITDRLRATSSISPPKGHIIFCSPGVGPSGAFSQAGHIALSLSGG</sequence>
<dbReference type="InterPro" id="IPR011990">
    <property type="entry name" value="TPR-like_helical_dom_sf"/>
</dbReference>
<dbReference type="InterPro" id="IPR019734">
    <property type="entry name" value="TPR_rpt"/>
</dbReference>
<dbReference type="Gene3D" id="1.25.40.10">
    <property type="entry name" value="Tetratricopeptide repeat domain"/>
    <property type="match status" value="1"/>
</dbReference>
<reference evidence="1" key="1">
    <citation type="journal article" date="2014" name="Front. Microbiol.">
        <title>High frequency of phylogenetically diverse reductive dehalogenase-homologous genes in deep subseafloor sedimentary metagenomes.</title>
        <authorList>
            <person name="Kawai M."/>
            <person name="Futagami T."/>
            <person name="Toyoda A."/>
            <person name="Takaki Y."/>
            <person name="Nishi S."/>
            <person name="Hori S."/>
            <person name="Arai W."/>
            <person name="Tsubouchi T."/>
            <person name="Morono Y."/>
            <person name="Uchiyama I."/>
            <person name="Ito T."/>
            <person name="Fujiyama A."/>
            <person name="Inagaki F."/>
            <person name="Takami H."/>
        </authorList>
    </citation>
    <scope>NUCLEOTIDE SEQUENCE</scope>
    <source>
        <strain evidence="1">Expedition CK06-06</strain>
    </source>
</reference>
<feature type="non-terminal residue" evidence="1">
    <location>
        <position position="263"/>
    </location>
</feature>
<dbReference type="SUPFAM" id="SSF48452">
    <property type="entry name" value="TPR-like"/>
    <property type="match status" value="1"/>
</dbReference>
<dbReference type="SMART" id="SM00028">
    <property type="entry name" value="TPR"/>
    <property type="match status" value="2"/>
</dbReference>
<dbReference type="AlphaFoldDB" id="X1ARE2"/>
<feature type="non-terminal residue" evidence="1">
    <location>
        <position position="1"/>
    </location>
</feature>
<accession>X1ARE2</accession>
<protein>
    <submittedName>
        <fullName evidence="1">Uncharacterized protein</fullName>
    </submittedName>
</protein>
<dbReference type="EMBL" id="BART01012788">
    <property type="protein sequence ID" value="GAG85369.1"/>
    <property type="molecule type" value="Genomic_DNA"/>
</dbReference>
<evidence type="ECO:0000313" key="1">
    <source>
        <dbReference type="EMBL" id="GAG85369.1"/>
    </source>
</evidence>
<dbReference type="PROSITE" id="PS50005">
    <property type="entry name" value="TPR"/>
    <property type="match status" value="2"/>
</dbReference>